<gene>
    <name evidence="8" type="primary">hflC_3</name>
    <name evidence="8" type="ORF">L21SP4_01561</name>
</gene>
<keyword evidence="9" id="KW-1185">Reference proteome</keyword>
<comment type="subcellular location">
    <subcellularLocation>
        <location evidence="1">Membrane</location>
        <topology evidence="1">Single-pass membrane protein</topology>
    </subcellularLocation>
</comment>
<evidence type="ECO:0000256" key="3">
    <source>
        <dbReference type="ARBA" id="ARBA00022692"/>
    </source>
</evidence>
<dbReference type="KEGG" id="vbl:L21SP4_01561"/>
<dbReference type="InterPro" id="IPR036013">
    <property type="entry name" value="Band_7/SPFH_dom_sf"/>
</dbReference>
<dbReference type="SUPFAM" id="SSF117892">
    <property type="entry name" value="Band 7/SPFH domain"/>
    <property type="match status" value="1"/>
</dbReference>
<reference evidence="9" key="1">
    <citation type="submission" date="2015-02" db="EMBL/GenBank/DDBJ databases">
        <title>Description and complete genome sequence of the first cultured representative of the subdivision 5 of the Verrucomicrobia phylum.</title>
        <authorList>
            <person name="Spring S."/>
            <person name="Bunk B."/>
            <person name="Sproer C."/>
            <person name="Klenk H.-P."/>
        </authorList>
    </citation>
    <scope>NUCLEOTIDE SEQUENCE [LARGE SCALE GENOMIC DNA]</scope>
    <source>
        <strain evidence="9">L21-Fru-AB</strain>
    </source>
</reference>
<dbReference type="Pfam" id="PF01145">
    <property type="entry name" value="Band_7"/>
    <property type="match status" value="1"/>
</dbReference>
<organism evidence="8 9">
    <name type="scientific">Kiritimatiella glycovorans</name>
    <dbReference type="NCBI Taxonomy" id="1307763"/>
    <lineage>
        <taxon>Bacteria</taxon>
        <taxon>Pseudomonadati</taxon>
        <taxon>Kiritimatiellota</taxon>
        <taxon>Kiritimatiellia</taxon>
        <taxon>Kiritimatiellales</taxon>
        <taxon>Kiritimatiellaceae</taxon>
        <taxon>Kiritimatiella</taxon>
    </lineage>
</organism>
<dbReference type="AlphaFoldDB" id="A0A0G3EL04"/>
<sequence>MKTNRVLRWLLALCVVAGLVLYATSFVVRFDQTAVVTTFGRADEADVRNRDGQSAGFYFKWPWPIQQVRFFDTRLRLIEDRLEQQETKDKQIVILKTYLVWRVSDGLAFMRSMQDDENATRFLVDRLRTTRSEVGNYTLDELANTDPSRLKLQELEERILVRLRQDLAGKDYGISIARVGIKRLQFPDQIANSVYERMRQTRRRLAQNAQSEGQAIAAGIEAKARSDRDRILAFANRKAQALRAEGDAAAARYYEVFARNEEFAVFVRKLEALETMLSNNSTFLIDPQTQPFDLLQTLIPAQTNAPAGHQEGATHE</sequence>
<dbReference type="RefSeq" id="WP_052882097.1">
    <property type="nucleotide sequence ID" value="NZ_CP010904.1"/>
</dbReference>
<dbReference type="CDD" id="cd03405">
    <property type="entry name" value="SPFH_HflC"/>
    <property type="match status" value="1"/>
</dbReference>
<evidence type="ECO:0000256" key="2">
    <source>
        <dbReference type="ARBA" id="ARBA00007862"/>
    </source>
</evidence>
<comment type="function">
    <text evidence="6">HflC and HflK could regulate a protease.</text>
</comment>
<accession>A0A0G3EL04</accession>
<evidence type="ECO:0000256" key="1">
    <source>
        <dbReference type="ARBA" id="ARBA00004167"/>
    </source>
</evidence>
<keyword evidence="5" id="KW-0472">Membrane</keyword>
<comment type="similarity">
    <text evidence="2 6">Belongs to the band 7/mec-2 family. HflC subfamily.</text>
</comment>
<evidence type="ECO:0000259" key="7">
    <source>
        <dbReference type="SMART" id="SM00244"/>
    </source>
</evidence>
<dbReference type="InterPro" id="IPR001107">
    <property type="entry name" value="Band_7"/>
</dbReference>
<reference evidence="8 9" key="2">
    <citation type="journal article" date="2016" name="ISME J.">
        <title>Characterization of the first cultured representative of Verrucomicrobia subdivision 5 indicates the proposal of a novel phylum.</title>
        <authorList>
            <person name="Spring S."/>
            <person name="Bunk B."/>
            <person name="Sproer C."/>
            <person name="Schumann P."/>
            <person name="Rohde M."/>
            <person name="Tindall B.J."/>
            <person name="Klenk H.P."/>
        </authorList>
    </citation>
    <scope>NUCLEOTIDE SEQUENCE [LARGE SCALE GENOMIC DNA]</scope>
    <source>
        <strain evidence="8 9">L21-Fru-AB</strain>
    </source>
</reference>
<evidence type="ECO:0000313" key="8">
    <source>
        <dbReference type="EMBL" id="AKJ64804.1"/>
    </source>
</evidence>
<keyword evidence="8" id="KW-0378">Hydrolase</keyword>
<evidence type="ECO:0000256" key="6">
    <source>
        <dbReference type="PIRNR" id="PIRNR005651"/>
    </source>
</evidence>
<keyword evidence="3" id="KW-0812">Transmembrane</keyword>
<evidence type="ECO:0000256" key="4">
    <source>
        <dbReference type="ARBA" id="ARBA00022989"/>
    </source>
</evidence>
<dbReference type="Gene3D" id="3.30.479.30">
    <property type="entry name" value="Band 7 domain"/>
    <property type="match status" value="1"/>
</dbReference>
<name>A0A0G3EL04_9BACT</name>
<dbReference type="OrthoDB" id="9809197at2"/>
<proteinExistence type="inferred from homology"/>
<dbReference type="InterPro" id="IPR010200">
    <property type="entry name" value="HflC"/>
</dbReference>
<protein>
    <recommendedName>
        <fullName evidence="6">Protein HflC</fullName>
    </recommendedName>
</protein>
<dbReference type="SMART" id="SM00244">
    <property type="entry name" value="PHB"/>
    <property type="match status" value="1"/>
</dbReference>
<dbReference type="EMBL" id="CP010904">
    <property type="protein sequence ID" value="AKJ64804.1"/>
    <property type="molecule type" value="Genomic_DNA"/>
</dbReference>
<feature type="domain" description="Band 7" evidence="7">
    <location>
        <begin position="23"/>
        <end position="198"/>
    </location>
</feature>
<dbReference type="GO" id="GO:0006508">
    <property type="term" value="P:proteolysis"/>
    <property type="evidence" value="ECO:0007669"/>
    <property type="project" value="UniProtKB-KW"/>
</dbReference>
<dbReference type="PANTHER" id="PTHR42911:SF1">
    <property type="entry name" value="MODULATOR OF FTSH PROTEASE HFLC"/>
    <property type="match status" value="1"/>
</dbReference>
<evidence type="ECO:0000313" key="9">
    <source>
        <dbReference type="Proteomes" id="UP000035268"/>
    </source>
</evidence>
<evidence type="ECO:0000256" key="5">
    <source>
        <dbReference type="ARBA" id="ARBA00023136"/>
    </source>
</evidence>
<dbReference type="PIRSF" id="PIRSF005651">
    <property type="entry name" value="HflC"/>
    <property type="match status" value="1"/>
</dbReference>
<keyword evidence="4" id="KW-1133">Transmembrane helix</keyword>
<dbReference type="PANTHER" id="PTHR42911">
    <property type="entry name" value="MODULATOR OF FTSH PROTEASE HFLC"/>
    <property type="match status" value="1"/>
</dbReference>
<dbReference type="STRING" id="1307763.L21SP4_01561"/>
<keyword evidence="8" id="KW-0645">Protease</keyword>
<dbReference type="Proteomes" id="UP000035268">
    <property type="component" value="Chromosome"/>
</dbReference>
<dbReference type="GO" id="GO:0008233">
    <property type="term" value="F:peptidase activity"/>
    <property type="evidence" value="ECO:0007669"/>
    <property type="project" value="UniProtKB-KW"/>
</dbReference>
<dbReference type="GO" id="GO:0016020">
    <property type="term" value="C:membrane"/>
    <property type="evidence" value="ECO:0007669"/>
    <property type="project" value="UniProtKB-SubCell"/>
</dbReference>